<keyword evidence="5" id="KW-0119">Carbohydrate metabolism</keyword>
<evidence type="ECO:0000256" key="8">
    <source>
        <dbReference type="ARBA" id="ARBA00023326"/>
    </source>
</evidence>
<dbReference type="GO" id="GO:0030994">
    <property type="term" value="P:primary cell septum disassembly"/>
    <property type="evidence" value="ECO:0007669"/>
    <property type="project" value="EnsemblFungi"/>
</dbReference>
<feature type="domain" description="Endo-1,3(4)-beta-glucanase 1 carbohydrate binding" evidence="12">
    <location>
        <begin position="957"/>
        <end position="1004"/>
    </location>
</feature>
<dbReference type="GO" id="GO:0000936">
    <property type="term" value="C:primary cell septum"/>
    <property type="evidence" value="ECO:0007669"/>
    <property type="project" value="EnsemblFungi"/>
</dbReference>
<dbReference type="PANTHER" id="PTHR31983:SF21">
    <property type="entry name" value="PRIMARY SEPTUM GLUCAN ENDO-1,3-BETA-D-GLUCOSIDASE"/>
    <property type="match status" value="1"/>
</dbReference>
<dbReference type="Gene3D" id="2.70.98.30">
    <property type="entry name" value="Golgi alpha-mannosidase II, domain 4"/>
    <property type="match status" value="1"/>
</dbReference>
<dbReference type="GO" id="GO:1904541">
    <property type="term" value="P:fungal-type cell wall disassembly involved in conjugation with cellular fusion"/>
    <property type="evidence" value="ECO:0007669"/>
    <property type="project" value="EnsemblFungi"/>
</dbReference>
<evidence type="ECO:0000256" key="4">
    <source>
        <dbReference type="ARBA" id="ARBA00022801"/>
    </source>
</evidence>
<comment type="similarity">
    <text evidence="2">Belongs to the glycosyl hydrolase 81 family.</text>
</comment>
<keyword evidence="6" id="KW-0326">Glycosidase</keyword>
<evidence type="ECO:0000313" key="16">
    <source>
        <dbReference type="Proteomes" id="UP000001744"/>
    </source>
</evidence>
<dbReference type="GO" id="GO:0009986">
    <property type="term" value="C:cell surface"/>
    <property type="evidence" value="ECO:0000318"/>
    <property type="project" value="GO_Central"/>
</dbReference>
<feature type="domain" description="Glycosyl hydrolase family 81 C-terminal" evidence="13">
    <location>
        <begin position="380"/>
        <end position="728"/>
    </location>
</feature>
<dbReference type="eggNOG" id="KOG2254">
    <property type="taxonomic scope" value="Eukaryota"/>
</dbReference>
<evidence type="ECO:0000256" key="3">
    <source>
        <dbReference type="ARBA" id="ARBA00012780"/>
    </source>
</evidence>
<feature type="domain" description="Glycosyl hydrolase family 81 N-terminal" evidence="11">
    <location>
        <begin position="62"/>
        <end position="373"/>
    </location>
</feature>
<dbReference type="PROSITE" id="PS52008">
    <property type="entry name" value="GH81"/>
    <property type="match status" value="1"/>
</dbReference>
<evidence type="ECO:0000256" key="7">
    <source>
        <dbReference type="ARBA" id="ARBA00023316"/>
    </source>
</evidence>
<dbReference type="Pfam" id="PF17652">
    <property type="entry name" value="Glyco_hydro81C"/>
    <property type="match status" value="1"/>
</dbReference>
<proteinExistence type="inferred from homology"/>
<dbReference type="InterPro" id="IPR005200">
    <property type="entry name" value="Endo-beta-glucanase"/>
</dbReference>
<dbReference type="GO" id="GO:0030247">
    <property type="term" value="F:polysaccharide binding"/>
    <property type="evidence" value="ECO:0007669"/>
    <property type="project" value="EnsemblFungi"/>
</dbReference>
<evidence type="ECO:0000256" key="6">
    <source>
        <dbReference type="ARBA" id="ARBA00023295"/>
    </source>
</evidence>
<dbReference type="GO" id="GO:0005576">
    <property type="term" value="C:extracellular region"/>
    <property type="evidence" value="ECO:0007669"/>
    <property type="project" value="EnsemblFungi"/>
</dbReference>
<feature type="domain" description="Endo-1,3(4)-beta-glucanase 1 carbohydrate binding" evidence="12">
    <location>
        <begin position="782"/>
        <end position="828"/>
    </location>
</feature>
<evidence type="ECO:0000256" key="2">
    <source>
        <dbReference type="ARBA" id="ARBA00010730"/>
    </source>
</evidence>
<dbReference type="Pfam" id="PF10645">
    <property type="entry name" value="Carb_bind"/>
    <property type="match status" value="3"/>
</dbReference>
<dbReference type="Proteomes" id="UP000001744">
    <property type="component" value="Unassembled WGS sequence"/>
</dbReference>
<evidence type="ECO:0000256" key="5">
    <source>
        <dbReference type="ARBA" id="ARBA00023277"/>
    </source>
</evidence>
<keyword evidence="7" id="KW-0961">Cell wall biogenesis/degradation</keyword>
<evidence type="ECO:0000313" key="14">
    <source>
        <dbReference type="EMBL" id="EEB05645.1"/>
    </source>
</evidence>
<name>B6JW94_SCHJY</name>
<dbReference type="HOGENOM" id="CLU_005482_2_1_1"/>
<evidence type="ECO:0000259" key="11">
    <source>
        <dbReference type="Pfam" id="PF03639"/>
    </source>
</evidence>
<dbReference type="InterPro" id="IPR018909">
    <property type="entry name" value="Eng1_septum"/>
</dbReference>
<dbReference type="VEuPathDB" id="FungiDB:SJAG_00667"/>
<sequence>MLVPFERLVLLSTLLSPFASASPLWSNWRNDSPSSLEKRYTDVFSVPVDTSSPASLFGSTTHPLSPGGVTADASSKPIETNKFYANILLGDRTSFIYADPLRLWWQSSSSSVSGMCVAHTDDNQRVFDTSETVPQYYFEPIGLCSLGFGATGITSTVAPEVDEIDQMSARISFEWDSSSMSMNVVSGMAYATAVYDNAVPILFSSTYYFSSVEQISFRDSAEKYRIELSNGNVWLVYVFGNALSLESTSTQVLTANDTFTGFIQIAKIPSGSATAEAVYDKHAGNYITGATVTGHTEDSKALYSLNFNTVGDLSHDPLIFGLPHHVESMISGGTVSTVQLSSLTSGAMTAIAGATWTFQETAPSDIGFLPWSPNGTAIGYSEEALIAIANAAESELTNDFSSESNLDSMYYAGKVLAKYGLLCLTINDVLADTTNGQACAVRLADALNRFVSNTQIYPLIYDETWKGVVSKAGLSGSSLSDFGNTYYNDHHFHYGYFVHAAAVLAHIYPDWLNEGNNKAYINMLIRDVSNPTSADTYFPVQRSFDFFHGHSWATGIFVSNDGKDEESTSEDYNFFYGMKLWAQVIGDSDMEQRADIILGIQRHAMGKYMLFNDGNVQPTVMQPNEIAGITFMNKIAHTTYFGTLIQYIQGIQMLPITPISAFIRQPAFVAKEWESLLASAIDSVTDGWRGILYANLAIANPTAAYSFFSQENFDTAYLDGGSCLSWYIAYAAGLSGVDAVYYPASTGSDSSTSTTTAAAVEPTTTTATAQSASSTTSSSGICNGAVYDSSLYTCESNMLCPIINGVVYKNCGGACYNADQYSCSYDSLYPADSSNTYTTTSMTTSTTPTPTPTPTETTTAAATSTNTVGVCGGSYYDSSAYTCQGNSVLCPIINSVVYLACAGACYNPSEYYCSNNALYYGTTTTTTMAAATTFATSTTTTPTPTATATSTVPTIGMCGDAYYSTESYTCYGNVLCPIIDGKALEVCGIACYDTGAYSCNEGRLIAL</sequence>
<dbReference type="InterPro" id="IPR040451">
    <property type="entry name" value="GH81_N"/>
</dbReference>
<evidence type="ECO:0000313" key="15">
    <source>
        <dbReference type="JaponicusDB" id="SJAG_00667"/>
    </source>
</evidence>
<feature type="signal peptide" evidence="10">
    <location>
        <begin position="1"/>
        <end position="21"/>
    </location>
</feature>
<keyword evidence="10" id="KW-0732">Signal</keyword>
<dbReference type="InterPro" id="IPR040720">
    <property type="entry name" value="GH81_C"/>
</dbReference>
<gene>
    <name evidence="15" type="primary">eng1</name>
    <name evidence="14" type="ORF">SJAG_00667</name>
</gene>
<dbReference type="Pfam" id="PF03639">
    <property type="entry name" value="Glyco_hydro_81"/>
    <property type="match status" value="1"/>
</dbReference>
<comment type="catalytic activity">
    <reaction evidence="1">
        <text>Hydrolysis of (1-&gt;3)-beta-D-glucosidic linkages in (1-&gt;3)-beta-D-glucans.</text>
        <dbReference type="EC" id="3.2.1.39"/>
    </reaction>
</comment>
<dbReference type="GeneID" id="7050704"/>
<dbReference type="OMA" id="YIQMIHA"/>
<keyword evidence="8" id="KW-0624">Polysaccharide degradation</keyword>
<dbReference type="Gene3D" id="1.10.287.1170">
    <property type="entry name" value="glycoside hydrolase family 81 endo-[beta] glucanase"/>
    <property type="match status" value="1"/>
</dbReference>
<dbReference type="AlphaFoldDB" id="B6JW94"/>
<evidence type="ECO:0000256" key="1">
    <source>
        <dbReference type="ARBA" id="ARBA00000382"/>
    </source>
</evidence>
<feature type="region of interest" description="Disordered" evidence="9">
    <location>
        <begin position="747"/>
        <end position="779"/>
    </location>
</feature>
<dbReference type="STRING" id="402676.B6JW94"/>
<dbReference type="GO" id="GO:0052861">
    <property type="term" value="F:endo-1,3(4)-beta-glucanase activity"/>
    <property type="evidence" value="ECO:0007669"/>
    <property type="project" value="InterPro"/>
</dbReference>
<feature type="region of interest" description="Disordered" evidence="9">
    <location>
        <begin position="840"/>
        <end position="859"/>
    </location>
</feature>
<protein>
    <recommendedName>
        <fullName evidence="3">glucan endo-1,3-beta-D-glucosidase</fullName>
        <ecNumber evidence="3">3.2.1.39</ecNumber>
    </recommendedName>
</protein>
<evidence type="ECO:0000259" key="13">
    <source>
        <dbReference type="Pfam" id="PF17652"/>
    </source>
</evidence>
<feature type="domain" description="Endo-1,3(4)-beta-glucanase 1 carbohydrate binding" evidence="12">
    <location>
        <begin position="871"/>
        <end position="918"/>
    </location>
</feature>
<dbReference type="EMBL" id="KE651166">
    <property type="protein sequence ID" value="EEB05645.1"/>
    <property type="molecule type" value="Genomic_DNA"/>
</dbReference>
<evidence type="ECO:0000256" key="9">
    <source>
        <dbReference type="SAM" id="MobiDB-lite"/>
    </source>
</evidence>
<accession>B6JW94</accession>
<dbReference type="JaponicusDB" id="SJAG_00667">
    <property type="gene designation" value="eng1"/>
</dbReference>
<evidence type="ECO:0000256" key="10">
    <source>
        <dbReference type="SAM" id="SignalP"/>
    </source>
</evidence>
<organism evidence="14 16">
    <name type="scientific">Schizosaccharomyces japonicus (strain yFS275 / FY16936)</name>
    <name type="common">Fission yeast</name>
    <dbReference type="NCBI Taxonomy" id="402676"/>
    <lineage>
        <taxon>Eukaryota</taxon>
        <taxon>Fungi</taxon>
        <taxon>Dikarya</taxon>
        <taxon>Ascomycota</taxon>
        <taxon>Taphrinomycotina</taxon>
        <taxon>Schizosaccharomycetes</taxon>
        <taxon>Schizosaccharomycetales</taxon>
        <taxon>Schizosaccharomycetaceae</taxon>
        <taxon>Schizosaccharomyces</taxon>
    </lineage>
</organism>
<dbReference type="PANTHER" id="PTHR31983">
    <property type="entry name" value="ENDO-1,3(4)-BETA-GLUCANASE 1"/>
    <property type="match status" value="1"/>
</dbReference>
<dbReference type="GO" id="GO:1990819">
    <property type="term" value="C:mating projection actin fusion focus"/>
    <property type="evidence" value="ECO:0007669"/>
    <property type="project" value="EnsemblFungi"/>
</dbReference>
<evidence type="ECO:0000259" key="12">
    <source>
        <dbReference type="Pfam" id="PF10645"/>
    </source>
</evidence>
<dbReference type="RefSeq" id="XP_002171938.1">
    <property type="nucleotide sequence ID" value="XM_002171902.2"/>
</dbReference>
<feature type="chain" id="PRO_5002844926" description="glucan endo-1,3-beta-D-glucosidase" evidence="10">
    <location>
        <begin position="22"/>
        <end position="1007"/>
    </location>
</feature>
<keyword evidence="16" id="KW-1185">Reference proteome</keyword>
<keyword evidence="4" id="KW-0378">Hydrolase</keyword>
<dbReference type="OrthoDB" id="4473401at2759"/>
<reference evidence="14 16" key="1">
    <citation type="journal article" date="2011" name="Science">
        <title>Comparative functional genomics of the fission yeasts.</title>
        <authorList>
            <person name="Rhind N."/>
            <person name="Chen Z."/>
            <person name="Yassour M."/>
            <person name="Thompson D.A."/>
            <person name="Haas B.J."/>
            <person name="Habib N."/>
            <person name="Wapinski I."/>
            <person name="Roy S."/>
            <person name="Lin M.F."/>
            <person name="Heiman D.I."/>
            <person name="Young S.K."/>
            <person name="Furuya K."/>
            <person name="Guo Y."/>
            <person name="Pidoux A."/>
            <person name="Chen H.M."/>
            <person name="Robbertse B."/>
            <person name="Goldberg J.M."/>
            <person name="Aoki K."/>
            <person name="Bayne E.H."/>
            <person name="Berlin A.M."/>
            <person name="Desjardins C.A."/>
            <person name="Dobbs E."/>
            <person name="Dukaj L."/>
            <person name="Fan L."/>
            <person name="FitzGerald M.G."/>
            <person name="French C."/>
            <person name="Gujja S."/>
            <person name="Hansen K."/>
            <person name="Keifenheim D."/>
            <person name="Levin J.Z."/>
            <person name="Mosher R.A."/>
            <person name="Mueller C.A."/>
            <person name="Pfiffner J."/>
            <person name="Priest M."/>
            <person name="Russ C."/>
            <person name="Smialowska A."/>
            <person name="Swoboda P."/>
            <person name="Sykes S.M."/>
            <person name="Vaughn M."/>
            <person name="Vengrova S."/>
            <person name="Yoder R."/>
            <person name="Zeng Q."/>
            <person name="Allshire R."/>
            <person name="Baulcombe D."/>
            <person name="Birren B.W."/>
            <person name="Brown W."/>
            <person name="Ekwall K."/>
            <person name="Kellis M."/>
            <person name="Leatherwood J."/>
            <person name="Levin H."/>
            <person name="Margalit H."/>
            <person name="Martienssen R."/>
            <person name="Nieduszynski C.A."/>
            <person name="Spatafora J.W."/>
            <person name="Friedman N."/>
            <person name="Dalgaard J.Z."/>
            <person name="Baumann P."/>
            <person name="Niki H."/>
            <person name="Regev A."/>
            <person name="Nusbaum C."/>
        </authorList>
    </citation>
    <scope>NUCLEOTIDE SEQUENCE [LARGE SCALE GENOMIC DNA]</scope>
    <source>
        <strain evidence="16">yFS275 / FY16936</strain>
    </source>
</reference>
<dbReference type="GO" id="GO:0000272">
    <property type="term" value="P:polysaccharide catabolic process"/>
    <property type="evidence" value="ECO:0007669"/>
    <property type="project" value="UniProtKB-KW"/>
</dbReference>
<dbReference type="EC" id="3.2.1.39" evidence="3"/>
<dbReference type="GO" id="GO:0042973">
    <property type="term" value="F:glucan endo-1,3-beta-D-glucosidase activity"/>
    <property type="evidence" value="ECO:0000318"/>
    <property type="project" value="GO_Central"/>
</dbReference>